<evidence type="ECO:0000313" key="13">
    <source>
        <dbReference type="Proteomes" id="UP000504637"/>
    </source>
</evidence>
<sequence>MAPHLDSETTYLIELFAQWQIKDQNTALYFGAAVLGLIAVFTTIHWTEVIFDKLCSRSSSLRQNVRSITRRVSQICRVRHIGGLQVRPGRYMLSTLYFAINIILAFHDNPLGVTALGIFAKRLGWMALCNMCFAIFLGLKNTPLSPLAGKTYQDLNVLHRCVGYTTILFYAGYVAGVAMVLIFCTANGQVRKRQYEFFYIAHIILVAIILVTVGLHRPEMKLNALKITILAGSLWAADRVFRLSRWAYFALGNYCTLTPLSTNTTKVTLHRSLLAGRPGSHAFVWIPGVRAFEAHPFTMVSNEPVEFLVKAHDGFTKALYRKACEKPGKKFRATIDGPYGNAPDLDKNYDRLLLVAGGS</sequence>
<evidence type="ECO:0000256" key="10">
    <source>
        <dbReference type="ARBA" id="ARBA00048483"/>
    </source>
</evidence>
<evidence type="ECO:0000256" key="9">
    <source>
        <dbReference type="ARBA" id="ARBA00023180"/>
    </source>
</evidence>
<dbReference type="SUPFAM" id="SSF63380">
    <property type="entry name" value="Riboflavin synthase domain-like"/>
    <property type="match status" value="1"/>
</dbReference>
<reference evidence="14" key="2">
    <citation type="submission" date="2020-04" db="EMBL/GenBank/DDBJ databases">
        <authorList>
            <consortium name="NCBI Genome Project"/>
        </authorList>
    </citation>
    <scope>NUCLEOTIDE SEQUENCE</scope>
    <source>
        <strain evidence="14">CBS 342.82</strain>
    </source>
</reference>
<gene>
    <name evidence="14" type="ORF">K489DRAFT_314681</name>
</gene>
<keyword evidence="13" id="KW-1185">Reference proteome</keyword>
<name>A0A6J3MFH0_9PEZI</name>
<comment type="catalytic activity">
    <reaction evidence="10">
        <text>2 a Fe(II)-siderophore + NADP(+) + H(+) = 2 a Fe(III)-siderophore + NADPH</text>
        <dbReference type="Rhea" id="RHEA:28795"/>
        <dbReference type="Rhea" id="RHEA-COMP:11342"/>
        <dbReference type="Rhea" id="RHEA-COMP:11344"/>
        <dbReference type="ChEBI" id="CHEBI:15378"/>
        <dbReference type="ChEBI" id="CHEBI:29033"/>
        <dbReference type="ChEBI" id="CHEBI:29034"/>
        <dbReference type="ChEBI" id="CHEBI:57783"/>
        <dbReference type="ChEBI" id="CHEBI:58349"/>
        <dbReference type="EC" id="1.16.1.9"/>
    </reaction>
</comment>
<dbReference type="CDD" id="cd06186">
    <property type="entry name" value="NOX_Duox_like_FAD_NADP"/>
    <property type="match status" value="1"/>
</dbReference>
<accession>A0A6J3MFH0</accession>
<keyword evidence="9" id="KW-0325">Glycoprotein</keyword>
<keyword evidence="5 11" id="KW-0812">Transmembrane</keyword>
<dbReference type="EC" id="1.16.1.9" evidence="2"/>
<evidence type="ECO:0000256" key="7">
    <source>
        <dbReference type="ARBA" id="ARBA00023065"/>
    </source>
</evidence>
<dbReference type="OrthoDB" id="17725at2759"/>
<dbReference type="GO" id="GO:0052851">
    <property type="term" value="F:ferric-chelate reductase (NADPH) activity"/>
    <property type="evidence" value="ECO:0007669"/>
    <property type="project" value="UniProtKB-EC"/>
</dbReference>
<evidence type="ECO:0000313" key="14">
    <source>
        <dbReference type="RefSeq" id="XP_033462658.1"/>
    </source>
</evidence>
<dbReference type="InterPro" id="IPR017927">
    <property type="entry name" value="FAD-bd_FR_type"/>
</dbReference>
<dbReference type="InterPro" id="IPR013130">
    <property type="entry name" value="Fe3_Rdtase_TM_dom"/>
</dbReference>
<dbReference type="Proteomes" id="UP000504637">
    <property type="component" value="Unplaced"/>
</dbReference>
<dbReference type="InterPro" id="IPR013112">
    <property type="entry name" value="FAD-bd_8"/>
</dbReference>
<reference evidence="14" key="1">
    <citation type="submission" date="2020-01" db="EMBL/GenBank/DDBJ databases">
        <authorList>
            <consortium name="DOE Joint Genome Institute"/>
            <person name="Haridas S."/>
            <person name="Albert R."/>
            <person name="Binder M."/>
            <person name="Bloem J."/>
            <person name="Labutti K."/>
            <person name="Salamov A."/>
            <person name="Andreopoulos B."/>
            <person name="Baker S.E."/>
            <person name="Barry K."/>
            <person name="Bills G."/>
            <person name="Bluhm B.H."/>
            <person name="Cannon C."/>
            <person name="Castanera R."/>
            <person name="Culley D.E."/>
            <person name="Daum C."/>
            <person name="Ezra D."/>
            <person name="Gonzalez J.B."/>
            <person name="Henrissat B."/>
            <person name="Kuo A."/>
            <person name="Liang C."/>
            <person name="Lipzen A."/>
            <person name="Lutzoni F."/>
            <person name="Magnuson J."/>
            <person name="Mondo S."/>
            <person name="Nolan M."/>
            <person name="Ohm R."/>
            <person name="Pangilinan J."/>
            <person name="Park H.-J."/>
            <person name="Ramirez L."/>
            <person name="Alfaro M."/>
            <person name="Sun H."/>
            <person name="Tritt A."/>
            <person name="Yoshinaga Y."/>
            <person name="Zwiers L.-H."/>
            <person name="Turgeon B.G."/>
            <person name="Goodwin S.B."/>
            <person name="Spatafora J.W."/>
            <person name="Crous P.W."/>
            <person name="Grigoriev I.V."/>
        </authorList>
    </citation>
    <scope>NUCLEOTIDE SEQUENCE</scope>
    <source>
        <strain evidence="14">CBS 342.82</strain>
    </source>
</reference>
<evidence type="ECO:0000259" key="12">
    <source>
        <dbReference type="PROSITE" id="PS51384"/>
    </source>
</evidence>
<organism evidence="14">
    <name type="scientific">Dissoconium aciculare CBS 342.82</name>
    <dbReference type="NCBI Taxonomy" id="1314786"/>
    <lineage>
        <taxon>Eukaryota</taxon>
        <taxon>Fungi</taxon>
        <taxon>Dikarya</taxon>
        <taxon>Ascomycota</taxon>
        <taxon>Pezizomycotina</taxon>
        <taxon>Dothideomycetes</taxon>
        <taxon>Dothideomycetidae</taxon>
        <taxon>Mycosphaerellales</taxon>
        <taxon>Dissoconiaceae</taxon>
        <taxon>Dissoconium</taxon>
    </lineage>
</organism>
<evidence type="ECO:0000256" key="11">
    <source>
        <dbReference type="SAM" id="Phobius"/>
    </source>
</evidence>
<evidence type="ECO:0000256" key="6">
    <source>
        <dbReference type="ARBA" id="ARBA00022989"/>
    </source>
</evidence>
<dbReference type="Pfam" id="PF08022">
    <property type="entry name" value="FAD_binding_8"/>
    <property type="match status" value="1"/>
</dbReference>
<dbReference type="Pfam" id="PF01794">
    <property type="entry name" value="Ferric_reduct"/>
    <property type="match status" value="1"/>
</dbReference>
<keyword evidence="4" id="KW-1003">Cell membrane</keyword>
<feature type="transmembrane region" description="Helical" evidence="11">
    <location>
        <begin position="123"/>
        <end position="142"/>
    </location>
</feature>
<keyword evidence="7" id="KW-0406">Ion transport</keyword>
<feature type="transmembrane region" description="Helical" evidence="11">
    <location>
        <begin position="197"/>
        <end position="216"/>
    </location>
</feature>
<feature type="domain" description="FAD-binding FR-type" evidence="12">
    <location>
        <begin position="233"/>
        <end position="345"/>
    </location>
</feature>
<dbReference type="PANTHER" id="PTHR32361">
    <property type="entry name" value="FERRIC/CUPRIC REDUCTASE TRANSMEMBRANE COMPONENT"/>
    <property type="match status" value="1"/>
</dbReference>
<dbReference type="InterPro" id="IPR017938">
    <property type="entry name" value="Riboflavin_synthase-like_b-brl"/>
</dbReference>
<feature type="transmembrane region" description="Helical" evidence="11">
    <location>
        <begin position="91"/>
        <end position="111"/>
    </location>
</feature>
<keyword evidence="6 11" id="KW-1133">Transmembrane helix</keyword>
<evidence type="ECO:0000256" key="2">
    <source>
        <dbReference type="ARBA" id="ARBA00012668"/>
    </source>
</evidence>
<dbReference type="GO" id="GO:0005886">
    <property type="term" value="C:plasma membrane"/>
    <property type="evidence" value="ECO:0007669"/>
    <property type="project" value="UniProtKB-SubCell"/>
</dbReference>
<feature type="transmembrane region" description="Helical" evidence="11">
    <location>
        <begin position="162"/>
        <end position="185"/>
    </location>
</feature>
<feature type="non-terminal residue" evidence="14">
    <location>
        <position position="359"/>
    </location>
</feature>
<proteinExistence type="predicted"/>
<dbReference type="GeneID" id="54358832"/>
<comment type="subcellular location">
    <subcellularLocation>
        <location evidence="1">Cell membrane</location>
        <topology evidence="1">Multi-pass membrane protein</topology>
    </subcellularLocation>
</comment>
<dbReference type="GO" id="GO:0006826">
    <property type="term" value="P:iron ion transport"/>
    <property type="evidence" value="ECO:0007669"/>
    <property type="project" value="TreeGrafter"/>
</dbReference>
<evidence type="ECO:0000256" key="1">
    <source>
        <dbReference type="ARBA" id="ARBA00004651"/>
    </source>
</evidence>
<reference evidence="14" key="3">
    <citation type="submission" date="2025-08" db="UniProtKB">
        <authorList>
            <consortium name="RefSeq"/>
        </authorList>
    </citation>
    <scope>IDENTIFICATION</scope>
    <source>
        <strain evidence="14">CBS 342.82</strain>
    </source>
</reference>
<dbReference type="PANTHER" id="PTHR32361:SF9">
    <property type="entry name" value="FERRIC REDUCTASE TRANSMEMBRANE COMPONENT 3-RELATED"/>
    <property type="match status" value="1"/>
</dbReference>
<evidence type="ECO:0000256" key="8">
    <source>
        <dbReference type="ARBA" id="ARBA00023136"/>
    </source>
</evidence>
<evidence type="ECO:0000256" key="4">
    <source>
        <dbReference type="ARBA" id="ARBA00022475"/>
    </source>
</evidence>
<protein>
    <recommendedName>
        <fullName evidence="2">ferric-chelate reductase (NADPH)</fullName>
        <ecNumber evidence="2">1.16.1.9</ecNumber>
    </recommendedName>
</protein>
<dbReference type="GO" id="GO:0015677">
    <property type="term" value="P:copper ion import"/>
    <property type="evidence" value="ECO:0007669"/>
    <property type="project" value="TreeGrafter"/>
</dbReference>
<dbReference type="GO" id="GO:0006879">
    <property type="term" value="P:intracellular iron ion homeostasis"/>
    <property type="evidence" value="ECO:0007669"/>
    <property type="project" value="TreeGrafter"/>
</dbReference>
<dbReference type="PROSITE" id="PS51384">
    <property type="entry name" value="FAD_FR"/>
    <property type="match status" value="1"/>
</dbReference>
<feature type="transmembrane region" description="Helical" evidence="11">
    <location>
        <begin position="27"/>
        <end position="46"/>
    </location>
</feature>
<keyword evidence="3" id="KW-0813">Transport</keyword>
<evidence type="ECO:0000256" key="5">
    <source>
        <dbReference type="ARBA" id="ARBA00022692"/>
    </source>
</evidence>
<dbReference type="RefSeq" id="XP_033462658.1">
    <property type="nucleotide sequence ID" value="XM_033601032.1"/>
</dbReference>
<dbReference type="InterPro" id="IPR051410">
    <property type="entry name" value="Ferric/Cupric_Reductase"/>
</dbReference>
<evidence type="ECO:0000256" key="3">
    <source>
        <dbReference type="ARBA" id="ARBA00022448"/>
    </source>
</evidence>
<dbReference type="AlphaFoldDB" id="A0A6J3MFH0"/>
<keyword evidence="8 11" id="KW-0472">Membrane</keyword>